<evidence type="ECO:0000256" key="3">
    <source>
        <dbReference type="SAM" id="MobiDB-lite"/>
    </source>
</evidence>
<dbReference type="InterPro" id="IPR036291">
    <property type="entry name" value="NAD(P)-bd_dom_sf"/>
</dbReference>
<organism evidence="5 6">
    <name type="scientific">Microbispora corallina</name>
    <dbReference type="NCBI Taxonomy" id="83302"/>
    <lineage>
        <taxon>Bacteria</taxon>
        <taxon>Bacillati</taxon>
        <taxon>Actinomycetota</taxon>
        <taxon>Actinomycetes</taxon>
        <taxon>Streptosporangiales</taxon>
        <taxon>Streptosporangiaceae</taxon>
        <taxon>Microbispora</taxon>
    </lineage>
</organism>
<evidence type="ECO:0000313" key="5">
    <source>
        <dbReference type="EMBL" id="GIH37753.1"/>
    </source>
</evidence>
<comment type="caution">
    <text evidence="5">The sequence shown here is derived from an EMBL/GenBank/DDBJ whole genome shotgun (WGS) entry which is preliminary data.</text>
</comment>
<keyword evidence="2" id="KW-0560">Oxidoreductase</keyword>
<evidence type="ECO:0000256" key="2">
    <source>
        <dbReference type="ARBA" id="ARBA00023002"/>
    </source>
</evidence>
<dbReference type="Pfam" id="PF00107">
    <property type="entry name" value="ADH_zinc_N"/>
    <property type="match status" value="1"/>
</dbReference>
<keyword evidence="1" id="KW-0521">NADP</keyword>
<dbReference type="InterPro" id="IPR013149">
    <property type="entry name" value="ADH-like_C"/>
</dbReference>
<dbReference type="Proteomes" id="UP000603904">
    <property type="component" value="Unassembled WGS sequence"/>
</dbReference>
<evidence type="ECO:0000259" key="4">
    <source>
        <dbReference type="SMART" id="SM00829"/>
    </source>
</evidence>
<evidence type="ECO:0000313" key="6">
    <source>
        <dbReference type="Proteomes" id="UP000603904"/>
    </source>
</evidence>
<accession>A0ABQ4FSG3</accession>
<proteinExistence type="predicted"/>
<dbReference type="Gene3D" id="3.90.180.10">
    <property type="entry name" value="Medium-chain alcohol dehydrogenases, catalytic domain"/>
    <property type="match status" value="1"/>
</dbReference>
<dbReference type="EMBL" id="BOOC01000002">
    <property type="protein sequence ID" value="GIH37753.1"/>
    <property type="molecule type" value="Genomic_DNA"/>
</dbReference>
<dbReference type="SUPFAM" id="SSF50129">
    <property type="entry name" value="GroES-like"/>
    <property type="match status" value="1"/>
</dbReference>
<dbReference type="SUPFAM" id="SSF51735">
    <property type="entry name" value="NAD(P)-binding Rossmann-fold domains"/>
    <property type="match status" value="1"/>
</dbReference>
<sequence>MRAIVMHEPGGPEVLRPEEVPEPSPGPGQVVIRVEAAGVGYADTLLRARGFPLPVPLPAVFGFEAAGTVTETGDRVDPALVGTRVVTLRLGGDGGTYAEYARAEADSLTVVPDPVTPADAVAVAVQGAVALTLVREARLTGSETVLVEVAAGGVGAYLTQLAPAMGASRVIATAGSAGKRRQAEDLGADLVLDHTDPGWTDRVAEAGGTLDVVFESIGGASAGRLLDAMTPGSGRMLLYGVLDGPPAVAPMDLLRRGLTLAGCGGLTGWALRVQEARAEVLDMLAAGRLRPWVDSVLPLEEAAAAHRRIEERAASGKIVLVP</sequence>
<dbReference type="InterPro" id="IPR011032">
    <property type="entry name" value="GroES-like_sf"/>
</dbReference>
<feature type="domain" description="Enoyl reductase (ER)" evidence="4">
    <location>
        <begin position="10"/>
        <end position="320"/>
    </location>
</feature>
<feature type="region of interest" description="Disordered" evidence="3">
    <location>
        <begin position="1"/>
        <end position="25"/>
    </location>
</feature>
<reference evidence="5 6" key="1">
    <citation type="submission" date="2021-01" db="EMBL/GenBank/DDBJ databases">
        <title>Whole genome shotgun sequence of Microbispora corallina NBRC 16416.</title>
        <authorList>
            <person name="Komaki H."/>
            <person name="Tamura T."/>
        </authorList>
    </citation>
    <scope>NUCLEOTIDE SEQUENCE [LARGE SCALE GENOMIC DNA]</scope>
    <source>
        <strain evidence="5 6">NBRC 16416</strain>
    </source>
</reference>
<protein>
    <submittedName>
        <fullName evidence="5">Oxidoreductase</fullName>
    </submittedName>
</protein>
<dbReference type="Gene3D" id="3.40.50.720">
    <property type="entry name" value="NAD(P)-binding Rossmann-like Domain"/>
    <property type="match status" value="1"/>
</dbReference>
<dbReference type="InterPro" id="IPR020843">
    <property type="entry name" value="ER"/>
</dbReference>
<gene>
    <name evidence="5" type="ORF">Mco01_07530</name>
</gene>
<dbReference type="InterPro" id="IPR013154">
    <property type="entry name" value="ADH-like_N"/>
</dbReference>
<dbReference type="PANTHER" id="PTHR48106">
    <property type="entry name" value="QUINONE OXIDOREDUCTASE PIG3-RELATED"/>
    <property type="match status" value="1"/>
</dbReference>
<dbReference type="PANTHER" id="PTHR48106:SF18">
    <property type="entry name" value="QUINONE OXIDOREDUCTASE PIG3"/>
    <property type="match status" value="1"/>
</dbReference>
<evidence type="ECO:0000256" key="1">
    <source>
        <dbReference type="ARBA" id="ARBA00022857"/>
    </source>
</evidence>
<name>A0ABQ4FSG3_9ACTN</name>
<dbReference type="Pfam" id="PF08240">
    <property type="entry name" value="ADH_N"/>
    <property type="match status" value="1"/>
</dbReference>
<dbReference type="SMART" id="SM00829">
    <property type="entry name" value="PKS_ER"/>
    <property type="match status" value="1"/>
</dbReference>
<dbReference type="RefSeq" id="WP_239103308.1">
    <property type="nucleotide sequence ID" value="NZ_BAAAGP010000001.1"/>
</dbReference>
<keyword evidence="6" id="KW-1185">Reference proteome</keyword>